<proteinExistence type="predicted"/>
<keyword evidence="2" id="KW-1185">Reference proteome</keyword>
<name>A0AAV7LCC2_PLEWA</name>
<dbReference type="Proteomes" id="UP001066276">
    <property type="component" value="Chromosome 11"/>
</dbReference>
<accession>A0AAV7LCC2</accession>
<gene>
    <name evidence="1" type="ORF">NDU88_002432</name>
</gene>
<sequence length="82" mass="8896">MRRDGGEIGTVPSLGQSTVSSPMLELHTCRWEDGHTPLTPYRRGYCGGPLLTCLPATHRALQLQQIEPGTQSSRNALHGLEG</sequence>
<comment type="caution">
    <text evidence="1">The sequence shown here is derived from an EMBL/GenBank/DDBJ whole genome shotgun (WGS) entry which is preliminary data.</text>
</comment>
<dbReference type="EMBL" id="JANPWB010000015">
    <property type="protein sequence ID" value="KAJ1089281.1"/>
    <property type="molecule type" value="Genomic_DNA"/>
</dbReference>
<evidence type="ECO:0000313" key="1">
    <source>
        <dbReference type="EMBL" id="KAJ1089281.1"/>
    </source>
</evidence>
<protein>
    <submittedName>
        <fullName evidence="1">Uncharacterized protein</fullName>
    </submittedName>
</protein>
<organism evidence="1 2">
    <name type="scientific">Pleurodeles waltl</name>
    <name type="common">Iberian ribbed newt</name>
    <dbReference type="NCBI Taxonomy" id="8319"/>
    <lineage>
        <taxon>Eukaryota</taxon>
        <taxon>Metazoa</taxon>
        <taxon>Chordata</taxon>
        <taxon>Craniata</taxon>
        <taxon>Vertebrata</taxon>
        <taxon>Euteleostomi</taxon>
        <taxon>Amphibia</taxon>
        <taxon>Batrachia</taxon>
        <taxon>Caudata</taxon>
        <taxon>Salamandroidea</taxon>
        <taxon>Salamandridae</taxon>
        <taxon>Pleurodelinae</taxon>
        <taxon>Pleurodeles</taxon>
    </lineage>
</organism>
<evidence type="ECO:0000313" key="2">
    <source>
        <dbReference type="Proteomes" id="UP001066276"/>
    </source>
</evidence>
<reference evidence="1" key="1">
    <citation type="journal article" date="2022" name="bioRxiv">
        <title>Sequencing and chromosome-scale assembly of the giantPleurodeles waltlgenome.</title>
        <authorList>
            <person name="Brown T."/>
            <person name="Elewa A."/>
            <person name="Iarovenko S."/>
            <person name="Subramanian E."/>
            <person name="Araus A.J."/>
            <person name="Petzold A."/>
            <person name="Susuki M."/>
            <person name="Suzuki K.-i.T."/>
            <person name="Hayashi T."/>
            <person name="Toyoda A."/>
            <person name="Oliveira C."/>
            <person name="Osipova E."/>
            <person name="Leigh N.D."/>
            <person name="Simon A."/>
            <person name="Yun M.H."/>
        </authorList>
    </citation>
    <scope>NUCLEOTIDE SEQUENCE</scope>
    <source>
        <strain evidence="1">20211129_DDA</strain>
        <tissue evidence="1">Liver</tissue>
    </source>
</reference>
<dbReference type="AlphaFoldDB" id="A0AAV7LCC2"/>